<dbReference type="Pfam" id="PF20422">
    <property type="entry name" value="DHR-2_Lobe_B"/>
    <property type="match status" value="1"/>
</dbReference>
<evidence type="ECO:0000313" key="12">
    <source>
        <dbReference type="Proteomes" id="UP000708208"/>
    </source>
</evidence>
<keyword evidence="3" id="KW-0963">Cytoplasm</keyword>
<dbReference type="InterPro" id="IPR032376">
    <property type="entry name" value="DOCK_N"/>
</dbReference>
<evidence type="ECO:0000256" key="1">
    <source>
        <dbReference type="ARBA" id="ARBA00004496"/>
    </source>
</evidence>
<dbReference type="InterPro" id="IPR026791">
    <property type="entry name" value="DOCK"/>
</dbReference>
<dbReference type="Pfam" id="PF16172">
    <property type="entry name" value="DOCK_N"/>
    <property type="match status" value="1"/>
</dbReference>
<evidence type="ECO:0000256" key="6">
    <source>
        <dbReference type="PROSITE-ProRule" id="PRU00983"/>
    </source>
</evidence>
<name>A0A8J2Q512_9HEXA</name>
<feature type="domain" description="SH3" evidence="8">
    <location>
        <begin position="6"/>
        <end position="70"/>
    </location>
</feature>
<dbReference type="InterPro" id="IPR046770">
    <property type="entry name" value="DOCKER_Lobe_B"/>
</dbReference>
<comment type="similarity">
    <text evidence="6">Belongs to the DOCK family.</text>
</comment>
<proteinExistence type="inferred from homology"/>
<dbReference type="Pfam" id="PF20421">
    <property type="entry name" value="DHR-2_Lobe_C"/>
    <property type="match status" value="1"/>
</dbReference>
<dbReference type="Pfam" id="PF14429">
    <property type="entry name" value="DOCK-C2"/>
    <property type="match status" value="1"/>
</dbReference>
<evidence type="ECO:0000256" key="7">
    <source>
        <dbReference type="SAM" id="MobiDB-lite"/>
    </source>
</evidence>
<dbReference type="EMBL" id="CAJVCH010570086">
    <property type="protein sequence ID" value="CAG7834016.1"/>
    <property type="molecule type" value="Genomic_DNA"/>
</dbReference>
<keyword evidence="4" id="KW-0344">Guanine-nucleotide releasing factor</keyword>
<dbReference type="PANTHER" id="PTHR45653">
    <property type="entry name" value="DEDICATOR OF CYTOKINESIS"/>
    <property type="match status" value="1"/>
</dbReference>
<evidence type="ECO:0000313" key="11">
    <source>
        <dbReference type="EMBL" id="CAG7834016.1"/>
    </source>
</evidence>
<dbReference type="GO" id="GO:0007264">
    <property type="term" value="P:small GTPase-mediated signal transduction"/>
    <property type="evidence" value="ECO:0007669"/>
    <property type="project" value="InterPro"/>
</dbReference>
<keyword evidence="2 5" id="KW-0728">SH3 domain</keyword>
<comment type="subcellular location">
    <subcellularLocation>
        <location evidence="1">Cytoplasm</location>
    </subcellularLocation>
</comment>
<comment type="caution">
    <text evidence="11">The sequence shown here is derived from an EMBL/GenBank/DDBJ whole genome shotgun (WGS) entry which is preliminary data.</text>
</comment>
<evidence type="ECO:0000256" key="5">
    <source>
        <dbReference type="PROSITE-ProRule" id="PRU00192"/>
    </source>
</evidence>
<evidence type="ECO:0000259" key="10">
    <source>
        <dbReference type="PROSITE" id="PS51651"/>
    </source>
</evidence>
<dbReference type="PROSITE" id="PS50002">
    <property type="entry name" value="SH3"/>
    <property type="match status" value="1"/>
</dbReference>
<dbReference type="PANTHER" id="PTHR45653:SF12">
    <property type="entry name" value="SPONGE, ISOFORM E"/>
    <property type="match status" value="1"/>
</dbReference>
<feature type="region of interest" description="Disordered" evidence="7">
    <location>
        <begin position="1449"/>
        <end position="1591"/>
    </location>
</feature>
<feature type="compositionally biased region" description="Polar residues" evidence="7">
    <location>
        <begin position="1563"/>
        <end position="1575"/>
    </location>
</feature>
<feature type="domain" description="DOCKER" evidence="10">
    <location>
        <begin position="988"/>
        <end position="1416"/>
    </location>
</feature>
<dbReference type="InterPro" id="IPR056372">
    <property type="entry name" value="TPR_DOCK"/>
</dbReference>
<dbReference type="PROSITE" id="PS51650">
    <property type="entry name" value="C2_DOCK"/>
    <property type="match status" value="1"/>
</dbReference>
<evidence type="ECO:0000256" key="2">
    <source>
        <dbReference type="ARBA" id="ARBA00022443"/>
    </source>
</evidence>
<dbReference type="GO" id="GO:0031267">
    <property type="term" value="F:small GTPase binding"/>
    <property type="evidence" value="ECO:0007669"/>
    <property type="project" value="TreeGrafter"/>
</dbReference>
<dbReference type="GO" id="GO:0005886">
    <property type="term" value="C:plasma membrane"/>
    <property type="evidence" value="ECO:0007669"/>
    <property type="project" value="TreeGrafter"/>
</dbReference>
<organism evidence="11 12">
    <name type="scientific">Allacma fusca</name>
    <dbReference type="NCBI Taxonomy" id="39272"/>
    <lineage>
        <taxon>Eukaryota</taxon>
        <taxon>Metazoa</taxon>
        <taxon>Ecdysozoa</taxon>
        <taxon>Arthropoda</taxon>
        <taxon>Hexapoda</taxon>
        <taxon>Collembola</taxon>
        <taxon>Symphypleona</taxon>
        <taxon>Sminthuridae</taxon>
        <taxon>Allacma</taxon>
    </lineage>
</organism>
<dbReference type="InterPro" id="IPR046773">
    <property type="entry name" value="DOCKER_Lobe_C"/>
</dbReference>
<dbReference type="GO" id="GO:0005085">
    <property type="term" value="F:guanyl-nucleotide exchange factor activity"/>
    <property type="evidence" value="ECO:0007669"/>
    <property type="project" value="UniProtKB-KW"/>
</dbReference>
<accession>A0A8J2Q512</accession>
<dbReference type="PROSITE" id="PS51651">
    <property type="entry name" value="DOCKER"/>
    <property type="match status" value="1"/>
</dbReference>
<reference evidence="11" key="1">
    <citation type="submission" date="2021-06" db="EMBL/GenBank/DDBJ databases">
        <authorList>
            <person name="Hodson N. C."/>
            <person name="Mongue J. A."/>
            <person name="Jaron S. K."/>
        </authorList>
    </citation>
    <scope>NUCLEOTIDE SEQUENCE</scope>
</reference>
<dbReference type="Pfam" id="PF06920">
    <property type="entry name" value="DHR-2_Lobe_A"/>
    <property type="match status" value="1"/>
</dbReference>
<dbReference type="Pfam" id="PF23554">
    <property type="entry name" value="TPR_DOCK"/>
    <property type="match status" value="2"/>
</dbReference>
<dbReference type="InterPro" id="IPR001452">
    <property type="entry name" value="SH3_domain"/>
</dbReference>
<evidence type="ECO:0000256" key="3">
    <source>
        <dbReference type="ARBA" id="ARBA00022490"/>
    </source>
</evidence>
<feature type="domain" description="C2 DOCK-type" evidence="9">
    <location>
        <begin position="355"/>
        <end position="529"/>
    </location>
</feature>
<dbReference type="InterPro" id="IPR027357">
    <property type="entry name" value="DOCKER_dom"/>
</dbReference>
<dbReference type="Proteomes" id="UP000708208">
    <property type="component" value="Unassembled WGS sequence"/>
</dbReference>
<sequence>MWLPLTENNIGIVVYPFNGTGIVPAPYGLELSLGETIVILGENSGWFVGRRKISDKICVVPVSYVHRTSLNESTTEVTTVVREWGEIWKKLYKNGHDYQQGVIGDSIRELIEGRRLLSNGNLTKEQNEEWRLKLANKIDWGNRKLGLDLVPRDGYKVITGGEDIGVVKLYRFHVKSVETAEAARTTLRKKRSTLQEPSGGHHLFMTVRDFNYNIGEDCEIFFQIYDAIKSAFISERYATALPSSNSVFIDKIQTIATLFKDLCAADFCSELYIVTHILRVGRMFYNDNTTKKSTQSYRRPFACGVLNLCGLVSNQYSSNSQENEHNFKLYGCDEKDFWQIPDLIIKDVIMPGVVRNDLYVTIVQGEFEKSGKTMGGKNISVSVHVLDSNGNHIENGIFSAVNLPNYESFILYHNNNPKWNEIIKIKVPIEKFPDAHLRIEYRHCSSEFLHAFKSYKLLKNAKEKNDKKLFGFSYIKLMDAEGVIIKDTTHVLPIYKCDDNSKLLPSNYFSTGTFPKSTKESIYINTHLVSTKLTQNMDLVSLLKWKSHPDKVKQTLVDIAKLSGEEIVKFLQDVLDVLFAMFVSEDGNSTEYSGEAFIVLLNIFTLLEDSKFEHFKPVIDAYIHDHFAAALVYKGLLSSVTHYATTVPILEKDRIKEIRKCFRTLDYIFKFAVQSQILFARATGGNMEDSFRRDVSLMFDAFNDLVSFESNAEEMVSTQSALLLNLKKIYNNLARVYPVVSLSHFILEVFNNIPLHQSAHPLSPSKLSALIHLVDSDIFKHKNCRVILLPEICKHIRHHLSIRDELKLTSDLLLSILDLLHHDPLKSHNDIEIIASNVMEPLINAVLILERTSSIITPLLEDFRDDKVKWVLSEYQDMRVRMCKEILNMWSCVEERVHFIPSLIGKILLVSLSPLKELASLVLPLVIDLIDAQFHYYGDFHVVESELIDKLDTYIMDSKGNESYIQTFNNVLTDKLNLLSPSWSAAGHQLIGSIKSLLEILIDYRNIPNDAENKGKKMNCINNLLTFYKNVNLQQMYVKYVYKLNDLHVNAENYVEAGFTLLLHGDMIDFKHEYEVKEQIHLQVIKYFDQGKLWECAIPLCKELASIYEKKFDYTKLSNILVTSSTHFNNILTQLRPEPEYFRVSFIGLGYPLFVRNKEFIYRGYDYERLTSFVQRIVSEWPTAEVLKNYTNDSNLMNAEGQYLLIRTVKPLPSYPESYELAPSRIKSFYNWNNISKFQYDHSLTKNMDDVSSIYIERTVLETASPFPGILRCFLVKSKVTTVLTPIKFAVEKMIEINKNLEDTLATFSDANSGAINANPLSMRLQGILDANVQGGLPKYQEAFFIPEFLTNNPDCVEDVNNLNRQIINQIEILDRALTLHGTIIPPGIQPLHNRLVECFNAMRANFEGLTIPPILKRSDSLRILNSNSVNNRISSGYGYINPIQSEDEDFYSLPSDQPPPIPNRKKKHAVLTDQQLLEKPIIEKMPPSTPPPPPPTCPEKTTRDSKPVVIEQQSEYIIMPPSRLRELSGTPTPTTPPRPPKFDDIQNGTKTPPPVPPKPTSNRDSTGTSASGTNGDRRSTNSNSSGGGTSSYKEYYVLPSATNSLGEGICKPLFFKATSFAVYFRVRLSLGKATFWEGFFGN</sequence>
<evidence type="ECO:0000259" key="9">
    <source>
        <dbReference type="PROSITE" id="PS51650"/>
    </source>
</evidence>
<dbReference type="InterPro" id="IPR046769">
    <property type="entry name" value="DOCKER_Lobe_A"/>
</dbReference>
<evidence type="ECO:0000259" key="8">
    <source>
        <dbReference type="PROSITE" id="PS50002"/>
    </source>
</evidence>
<keyword evidence="12" id="KW-1185">Reference proteome</keyword>
<feature type="compositionally biased region" description="Pro residues" evidence="7">
    <location>
        <begin position="1488"/>
        <end position="1498"/>
    </location>
</feature>
<evidence type="ECO:0000256" key="4">
    <source>
        <dbReference type="ARBA" id="ARBA00022658"/>
    </source>
</evidence>
<dbReference type="GO" id="GO:0005737">
    <property type="term" value="C:cytoplasm"/>
    <property type="evidence" value="ECO:0007669"/>
    <property type="project" value="UniProtKB-SubCell"/>
</dbReference>
<gene>
    <name evidence="11" type="ORF">AFUS01_LOCUS43565</name>
</gene>
<protein>
    <submittedName>
        <fullName evidence="11">Uncharacterized protein</fullName>
    </submittedName>
</protein>
<dbReference type="OrthoDB" id="18896at2759"/>
<dbReference type="InterPro" id="IPR027007">
    <property type="entry name" value="C2_DOCK-type_domain"/>
</dbReference>